<evidence type="ECO:0008006" key="3">
    <source>
        <dbReference type="Google" id="ProtNLM"/>
    </source>
</evidence>
<dbReference type="RefSeq" id="WP_395114840.1">
    <property type="nucleotide sequence ID" value="NZ_JBIMSO010000051.1"/>
</dbReference>
<evidence type="ECO:0000313" key="2">
    <source>
        <dbReference type="Proteomes" id="UP001609175"/>
    </source>
</evidence>
<comment type="caution">
    <text evidence="1">The sequence shown here is derived from an EMBL/GenBank/DDBJ whole genome shotgun (WGS) entry which is preliminary data.</text>
</comment>
<protein>
    <recommendedName>
        <fullName evidence="3">DUF2336 domain-containing protein</fullName>
    </recommendedName>
</protein>
<gene>
    <name evidence="1" type="ORF">ACHIPZ_13310</name>
</gene>
<evidence type="ECO:0000313" key="1">
    <source>
        <dbReference type="EMBL" id="MFH5209164.1"/>
    </source>
</evidence>
<sequence>MSDLVTRAQLTMLAKLLHVPVERVQHLEHLGADQLFALRDRMAGIMFDENAEMFSRIAMLVPIVPLQIAMPIVQKVTSPEMAGRSAGAVAVAHPKKAAAAMTMVDIAYGASAAAFLDPRAVAKIAHVAPHGPVVDIANELMRRKDYITGGLFVDAATPELIRAIEAGVDDDEGLIRTGAYVHSGKVVSDILRVIIDASPGRIARLITTVVGGSDDLQIAALSVFARIDADLIEIIGDTLFEQEDPDAVGALVRNFVANDAISELMQFVGHLSESALRTFGANPVVNEQDLLEAAVTAAADHDDPNVWHGLLNIADAADTDVQRRVLELVVAGDGELPTRVATSATDADLWPLLLRILANQSADLQEQVAASWGSSLPAQVQETVLVRARELGLEEQLRPATAAMSAAG</sequence>
<accession>A0ABW7JPS7</accession>
<name>A0ABW7JPS7_9NOCA</name>
<proteinExistence type="predicted"/>
<organism evidence="1 2">
    <name type="scientific">Antrihabitans spumae</name>
    <dbReference type="NCBI Taxonomy" id="3373370"/>
    <lineage>
        <taxon>Bacteria</taxon>
        <taxon>Bacillati</taxon>
        <taxon>Actinomycetota</taxon>
        <taxon>Actinomycetes</taxon>
        <taxon>Mycobacteriales</taxon>
        <taxon>Nocardiaceae</taxon>
        <taxon>Antrihabitans</taxon>
    </lineage>
</organism>
<dbReference type="EMBL" id="JBIMSO010000051">
    <property type="protein sequence ID" value="MFH5209164.1"/>
    <property type="molecule type" value="Genomic_DNA"/>
</dbReference>
<reference evidence="1 2" key="1">
    <citation type="submission" date="2024-10" db="EMBL/GenBank/DDBJ databases">
        <authorList>
            <person name="Riesco R."/>
        </authorList>
    </citation>
    <scope>NUCLEOTIDE SEQUENCE [LARGE SCALE GENOMIC DNA]</scope>
    <source>
        <strain evidence="1 2">NCIMB 15449</strain>
    </source>
</reference>
<dbReference type="Proteomes" id="UP001609175">
    <property type="component" value="Unassembled WGS sequence"/>
</dbReference>